<sequence length="381" mass="43440">MNKSFSKKFKKFFSQGAKGFVEYIKARNKKFLFILLAGLLGFFMLIQAGMTATTMLRAMLNTTASSTYLSDETVLSDCNNEFTMKEQGIRDEMDSVEKNHPGYDEYIIKGKEKIGHDTHQLLAYITAKYGVVKDISEIQSELNFLISKMYKIDYREEIEIRYKTVYYTYTDSDGNTQSGSYEEPYEYKKLYVTLTKKELEEIVKEEFKDYPNNLSHYETLVASKGNMELVFGNGSGNLSEIVDNPNFGNPGIEFDDESVKAIVSEAEKHIGKRYVFGANGPSNFDCSSFVCWTYTHSGIKNMPRTTAWGIYKSYCNPISRSDAKAGDIIFFKGTYNSGSPISHVGIYVGNGYMIHAGDPIKYARIDTPYWKQHFYSFGRPK</sequence>
<evidence type="ECO:0000313" key="6">
    <source>
        <dbReference type="EMBL" id="TRW22260.1"/>
    </source>
</evidence>
<evidence type="ECO:0000313" key="7">
    <source>
        <dbReference type="Proteomes" id="UP000319424"/>
    </source>
</evidence>
<dbReference type="GO" id="GO:0008234">
    <property type="term" value="F:cysteine-type peptidase activity"/>
    <property type="evidence" value="ECO:0007669"/>
    <property type="project" value="UniProtKB-KW"/>
</dbReference>
<comment type="caution">
    <text evidence="6">The sequence shown here is derived from an EMBL/GenBank/DDBJ whole genome shotgun (WGS) entry which is preliminary data.</text>
</comment>
<reference evidence="6 7" key="1">
    <citation type="submission" date="2019-07" db="EMBL/GenBank/DDBJ databases">
        <title>Criibacterium bergeronii gen. nov., sp. nov. isolated from human clinical samples.</title>
        <authorList>
            <person name="Maheux A.F."/>
            <person name="Boudreau D.K."/>
            <person name="Berube E."/>
            <person name="Brodeur S."/>
            <person name="Bernard K.A."/>
            <person name="Abed J.Y."/>
            <person name="Ducrey E."/>
            <person name="Guay E.F."/>
            <person name="Raymond F."/>
            <person name="Corbeil J."/>
            <person name="Domingo M.-C."/>
            <person name="Roy P.H."/>
            <person name="Boissinot M."/>
            <person name="Tocheva E.I."/>
            <person name="Omar R.F."/>
        </authorList>
    </citation>
    <scope>NUCLEOTIDE SEQUENCE [LARGE SCALE GENOMIC DNA]</scope>
    <source>
        <strain evidence="6 7">CCRI-24246</strain>
    </source>
</reference>
<evidence type="ECO:0000256" key="2">
    <source>
        <dbReference type="ARBA" id="ARBA00022670"/>
    </source>
</evidence>
<evidence type="ECO:0000256" key="1">
    <source>
        <dbReference type="ARBA" id="ARBA00007074"/>
    </source>
</evidence>
<keyword evidence="2" id="KW-0645">Protease</keyword>
<dbReference type="Gene3D" id="3.90.1720.10">
    <property type="entry name" value="endopeptidase domain like (from Nostoc punctiforme)"/>
    <property type="match status" value="1"/>
</dbReference>
<dbReference type="SUPFAM" id="SSF54001">
    <property type="entry name" value="Cysteine proteinases"/>
    <property type="match status" value="1"/>
</dbReference>
<organism evidence="6 7">
    <name type="scientific">Criibacterium bergeronii</name>
    <dbReference type="NCBI Taxonomy" id="1871336"/>
    <lineage>
        <taxon>Bacteria</taxon>
        <taxon>Bacillati</taxon>
        <taxon>Bacillota</taxon>
        <taxon>Clostridia</taxon>
        <taxon>Peptostreptococcales</taxon>
        <taxon>Filifactoraceae</taxon>
        <taxon>Criibacterium</taxon>
    </lineage>
</organism>
<dbReference type="PROSITE" id="PS51935">
    <property type="entry name" value="NLPC_P60"/>
    <property type="match status" value="1"/>
</dbReference>
<accession>A0A552UVQ7</accession>
<keyword evidence="4" id="KW-0788">Thiol protease</keyword>
<dbReference type="InterPro" id="IPR038765">
    <property type="entry name" value="Papain-like_cys_pep_sf"/>
</dbReference>
<dbReference type="AlphaFoldDB" id="A0A552UVQ7"/>
<keyword evidence="3" id="KW-0378">Hydrolase</keyword>
<dbReference type="Pfam" id="PF00877">
    <property type="entry name" value="NLPC_P60"/>
    <property type="match status" value="1"/>
</dbReference>
<dbReference type="PANTHER" id="PTHR47053">
    <property type="entry name" value="MUREIN DD-ENDOPEPTIDASE MEPH-RELATED"/>
    <property type="match status" value="1"/>
</dbReference>
<dbReference type="InterPro" id="IPR051202">
    <property type="entry name" value="Peptidase_C40"/>
</dbReference>
<dbReference type="GO" id="GO:0006508">
    <property type="term" value="P:proteolysis"/>
    <property type="evidence" value="ECO:0007669"/>
    <property type="project" value="UniProtKB-KW"/>
</dbReference>
<gene>
    <name evidence="6" type="ORF">FL857_11500</name>
</gene>
<comment type="similarity">
    <text evidence="1">Belongs to the peptidase C40 family.</text>
</comment>
<dbReference type="Proteomes" id="UP000319424">
    <property type="component" value="Unassembled WGS sequence"/>
</dbReference>
<dbReference type="EMBL" id="VJXW01000031">
    <property type="protein sequence ID" value="TRW22260.1"/>
    <property type="molecule type" value="Genomic_DNA"/>
</dbReference>
<dbReference type="NCBIfam" id="NF045974">
    <property type="entry name" value="conju_CD1108"/>
    <property type="match status" value="1"/>
</dbReference>
<evidence type="ECO:0000259" key="5">
    <source>
        <dbReference type="PROSITE" id="PS51935"/>
    </source>
</evidence>
<evidence type="ECO:0000256" key="3">
    <source>
        <dbReference type="ARBA" id="ARBA00022801"/>
    </source>
</evidence>
<dbReference type="PANTHER" id="PTHR47053:SF1">
    <property type="entry name" value="MUREIN DD-ENDOPEPTIDASE MEPH-RELATED"/>
    <property type="match status" value="1"/>
</dbReference>
<feature type="domain" description="NlpC/P60" evidence="5">
    <location>
        <begin position="256"/>
        <end position="381"/>
    </location>
</feature>
<protein>
    <recommendedName>
        <fullName evidence="5">NlpC/P60 domain-containing protein</fullName>
    </recommendedName>
</protein>
<dbReference type="InterPro" id="IPR000064">
    <property type="entry name" value="NLP_P60_dom"/>
</dbReference>
<dbReference type="OrthoDB" id="9812962at2"/>
<evidence type="ECO:0000256" key="4">
    <source>
        <dbReference type="ARBA" id="ARBA00022807"/>
    </source>
</evidence>
<name>A0A552UVQ7_9FIRM</name>
<proteinExistence type="inferred from homology"/>